<dbReference type="PANTHER" id="PTHR43849">
    <property type="entry name" value="BLL3936 PROTEIN"/>
    <property type="match status" value="1"/>
</dbReference>
<feature type="transmembrane region" description="Helical" evidence="2">
    <location>
        <begin position="381"/>
        <end position="398"/>
    </location>
</feature>
<gene>
    <name evidence="4" type="ORF">C6569_15500</name>
</gene>
<evidence type="ECO:0000259" key="3">
    <source>
        <dbReference type="Pfam" id="PF06808"/>
    </source>
</evidence>
<feature type="transmembrane region" description="Helical" evidence="2">
    <location>
        <begin position="242"/>
        <end position="267"/>
    </location>
</feature>
<feature type="transmembrane region" description="Helical" evidence="2">
    <location>
        <begin position="92"/>
        <end position="110"/>
    </location>
</feature>
<feature type="transmembrane region" description="Helical" evidence="2">
    <location>
        <begin position="146"/>
        <end position="166"/>
    </location>
</feature>
<sequence length="643" mass="68315">MSKTEVRIDDADDKPVVVSEEEFAGLKRTLAGIERHLFVIAAAGFTLYHIVVLNLFPQEALLFRATHVAWAAVLGFALYRPFAAARTDRIPWYDWILIVLSILCCAYIYWELDGLLFRAGALPDPLDIWVGLVGTLIVLEFSRRTAGLALPIIAGLFILYVFIGPWLPGVLNHRGFEWGRFFAYIYSDLGIFGTTTEASSNFIVLFVAFGAFLQVSKVGDYFNDLALSLFGHLRGGPAKATIASGVLFGAISGSSVANVAASGAITIPMMRRVGYDRATAGAVEATSSTGGQITPPILGAGAFLMAEITGIAYSEIAYAAIIPCVLFYVACFAHVELHARLHSLHGLPRSELPPLLGLLKKAYLFAPLVIMVWLLVSGYSAFRAGSLAIVSAIVVSWLDRQNAMGPKRALEALNMAARDSLQLISVCAAAGIIVGVIALTGIGGRFAQLLLQLAGENVLLAMLFTMVVALILGMGMPTTAAYAIGAAVLAPGLQRLGVAPLVAHMFIFYFAVVSAITPPVALASFAAAAIARADPWKTAFISVKMGLAVFIVPFMFFYSPLLLGQGTLVQILPVLATALIGVILLACATEGWFGRPIGWALRAPLLAAAILLIVPEGITDLIGLAIAAATFLFARMTRGVAPA</sequence>
<dbReference type="RefSeq" id="WP_106749686.1">
    <property type="nucleotide sequence ID" value="NZ_CP027668.1"/>
</dbReference>
<keyword evidence="1" id="KW-1003">Cell membrane</keyword>
<reference evidence="4 5" key="1">
    <citation type="submission" date="2018-03" db="EMBL/GenBank/DDBJ databases">
        <title>Genome sequencing of Phreatobacter sp.</title>
        <authorList>
            <person name="Kim S.-J."/>
            <person name="Heo J."/>
            <person name="Kwon S.-W."/>
        </authorList>
    </citation>
    <scope>NUCLEOTIDE SEQUENCE [LARGE SCALE GENOMIC DNA]</scope>
    <source>
        <strain evidence="4 5">S-12</strain>
    </source>
</reference>
<dbReference type="PANTHER" id="PTHR43849:SF2">
    <property type="entry name" value="BLL3936 PROTEIN"/>
    <property type="match status" value="1"/>
</dbReference>
<accession>A0A2S0NDW3</accession>
<dbReference type="GO" id="GO:0022857">
    <property type="term" value="F:transmembrane transporter activity"/>
    <property type="evidence" value="ECO:0007669"/>
    <property type="project" value="UniProtKB-UniRule"/>
</dbReference>
<feature type="transmembrane region" description="Helical" evidence="2">
    <location>
        <begin position="423"/>
        <end position="446"/>
    </location>
</feature>
<keyword evidence="2" id="KW-1133">Transmembrane helix</keyword>
<protein>
    <submittedName>
        <fullName evidence="4">C4-dicarboxylate ABC transporter</fullName>
    </submittedName>
</protein>
<evidence type="ECO:0000313" key="4">
    <source>
        <dbReference type="EMBL" id="AVO46345.1"/>
    </source>
</evidence>
<feature type="transmembrane region" description="Helical" evidence="2">
    <location>
        <begin position="62"/>
        <end position="80"/>
    </location>
</feature>
<feature type="transmembrane region" description="Helical" evidence="2">
    <location>
        <begin position="458"/>
        <end position="486"/>
    </location>
</feature>
<keyword evidence="1" id="KW-0997">Cell inner membrane</keyword>
<feature type="transmembrane region" description="Helical" evidence="2">
    <location>
        <begin position="355"/>
        <end position="376"/>
    </location>
</feature>
<keyword evidence="1" id="KW-0813">Transport</keyword>
<organism evidence="4 5">
    <name type="scientific">Phreatobacter cathodiphilus</name>
    <dbReference type="NCBI Taxonomy" id="1868589"/>
    <lineage>
        <taxon>Bacteria</taxon>
        <taxon>Pseudomonadati</taxon>
        <taxon>Pseudomonadota</taxon>
        <taxon>Alphaproteobacteria</taxon>
        <taxon>Hyphomicrobiales</taxon>
        <taxon>Phreatobacteraceae</taxon>
        <taxon>Phreatobacter</taxon>
    </lineage>
</organism>
<feature type="transmembrane region" description="Helical" evidence="2">
    <location>
        <begin position="571"/>
        <end position="593"/>
    </location>
</feature>
<feature type="transmembrane region" description="Helical" evidence="2">
    <location>
        <begin position="538"/>
        <end position="559"/>
    </location>
</feature>
<feature type="transmembrane region" description="Helical" evidence="2">
    <location>
        <begin position="506"/>
        <end position="531"/>
    </location>
</feature>
<dbReference type="OrthoDB" id="9759894at2"/>
<feature type="transmembrane region" description="Helical" evidence="2">
    <location>
        <begin position="605"/>
        <end position="634"/>
    </location>
</feature>
<feature type="transmembrane region" description="Helical" evidence="2">
    <location>
        <begin position="316"/>
        <end position="335"/>
    </location>
</feature>
<feature type="transmembrane region" description="Helical" evidence="2">
    <location>
        <begin position="202"/>
        <end position="222"/>
    </location>
</feature>
<evidence type="ECO:0000256" key="1">
    <source>
        <dbReference type="RuleBase" id="RU369079"/>
    </source>
</evidence>
<dbReference type="GO" id="GO:0005886">
    <property type="term" value="C:plasma membrane"/>
    <property type="evidence" value="ECO:0007669"/>
    <property type="project" value="UniProtKB-SubCell"/>
</dbReference>
<feature type="transmembrane region" description="Helical" evidence="2">
    <location>
        <begin position="116"/>
        <end position="139"/>
    </location>
</feature>
<proteinExistence type="predicted"/>
<evidence type="ECO:0000313" key="5">
    <source>
        <dbReference type="Proteomes" id="UP000237889"/>
    </source>
</evidence>
<dbReference type="Pfam" id="PF06808">
    <property type="entry name" value="DctM"/>
    <property type="match status" value="1"/>
</dbReference>
<dbReference type="AlphaFoldDB" id="A0A2S0NDW3"/>
<evidence type="ECO:0000256" key="2">
    <source>
        <dbReference type="SAM" id="Phobius"/>
    </source>
</evidence>
<dbReference type="EMBL" id="CP027668">
    <property type="protein sequence ID" value="AVO46345.1"/>
    <property type="molecule type" value="Genomic_DNA"/>
</dbReference>
<comment type="subcellular location">
    <subcellularLocation>
        <location evidence="1">Cell inner membrane</location>
        <topology evidence="1">Multi-pass membrane protein</topology>
    </subcellularLocation>
</comment>
<feature type="transmembrane region" description="Helical" evidence="2">
    <location>
        <begin position="37"/>
        <end position="56"/>
    </location>
</feature>
<keyword evidence="2" id="KW-0812">Transmembrane</keyword>
<dbReference type="KEGG" id="phr:C6569_15500"/>
<keyword evidence="2" id="KW-0472">Membrane</keyword>
<dbReference type="NCBIfam" id="TIGR02123">
    <property type="entry name" value="TRAP_fused"/>
    <property type="match status" value="1"/>
</dbReference>
<comment type="function">
    <text evidence="1">Part of the tripartite ATP-independent periplasmic (TRAP) transport system.</text>
</comment>
<keyword evidence="5" id="KW-1185">Reference proteome</keyword>
<feature type="domain" description="TRAP C4-dicarboxylate transport system permease DctM subunit" evidence="3">
    <location>
        <begin position="133"/>
        <end position="569"/>
    </location>
</feature>
<dbReference type="InterPro" id="IPR010656">
    <property type="entry name" value="DctM"/>
</dbReference>
<dbReference type="InterPro" id="IPR011853">
    <property type="entry name" value="TRAP_DctM-Dct_fused"/>
</dbReference>
<name>A0A2S0NDW3_9HYPH</name>
<dbReference type="Proteomes" id="UP000237889">
    <property type="component" value="Chromosome"/>
</dbReference>